<feature type="transmembrane region" description="Helical" evidence="5">
    <location>
        <begin position="6"/>
        <end position="26"/>
    </location>
</feature>
<evidence type="ECO:0000256" key="4">
    <source>
        <dbReference type="ARBA" id="ARBA00023136"/>
    </source>
</evidence>
<dbReference type="RefSeq" id="WP_326088117.1">
    <property type="nucleotide sequence ID" value="NZ_JARLKZ010000006.1"/>
</dbReference>
<reference evidence="6 7" key="1">
    <citation type="submission" date="2023-03" db="EMBL/GenBank/DDBJ databases">
        <title>Bacillus Genome Sequencing.</title>
        <authorList>
            <person name="Dunlap C."/>
        </authorList>
    </citation>
    <scope>NUCLEOTIDE SEQUENCE [LARGE SCALE GENOMIC DNA]</scope>
    <source>
        <strain evidence="6 7">BD-525</strain>
    </source>
</reference>
<accession>A0ABU6GQ61</accession>
<dbReference type="InterPro" id="IPR003810">
    <property type="entry name" value="Mntp/YtaF"/>
</dbReference>
<feature type="transmembrane region" description="Helical" evidence="5">
    <location>
        <begin position="63"/>
        <end position="86"/>
    </location>
</feature>
<keyword evidence="1" id="KW-1003">Cell membrane</keyword>
<dbReference type="InterPro" id="IPR014205">
    <property type="entry name" value="Spore_YtaF"/>
</dbReference>
<dbReference type="NCBIfam" id="TIGR02840">
    <property type="entry name" value="spore_YtaF"/>
    <property type="match status" value="1"/>
</dbReference>
<keyword evidence="3 5" id="KW-1133">Transmembrane helix</keyword>
<evidence type="ECO:0000256" key="1">
    <source>
        <dbReference type="ARBA" id="ARBA00022475"/>
    </source>
</evidence>
<dbReference type="PANTHER" id="PTHR35529">
    <property type="entry name" value="MANGANESE EFFLUX PUMP MNTP-RELATED"/>
    <property type="match status" value="1"/>
</dbReference>
<dbReference type="Proteomes" id="UP001344632">
    <property type="component" value="Unassembled WGS sequence"/>
</dbReference>
<evidence type="ECO:0000313" key="7">
    <source>
        <dbReference type="Proteomes" id="UP001344632"/>
    </source>
</evidence>
<gene>
    <name evidence="6" type="primary">ytaF</name>
    <name evidence="6" type="ORF">P4H66_11190</name>
</gene>
<dbReference type="PANTHER" id="PTHR35529:SF2">
    <property type="entry name" value="SPORULATION PROTEIN YTAF-RELATED"/>
    <property type="match status" value="1"/>
</dbReference>
<feature type="transmembrane region" description="Helical" evidence="5">
    <location>
        <begin position="156"/>
        <end position="176"/>
    </location>
</feature>
<feature type="transmembrane region" description="Helical" evidence="5">
    <location>
        <begin position="188"/>
        <end position="210"/>
    </location>
</feature>
<sequence>MVWLVILGLAISSSIDNLGVGITYGIRGIRIRLLSNMLISVICFLFSAAGIYFGQWVSKVMPGIFPVLLGAFLLTVIGIRIILLAIPRHPKNIDQTDKNSATTAKGLSGILKNPERIDWDQSGDIGWAETVILGIALSANALTSGLGAGLLGLPPFLIAITAAIASFITVWLGVLLGSKVAHLRIGAFSVGQFGTLISGILLIVIAANTFF</sequence>
<dbReference type="EMBL" id="JARLKZ010000006">
    <property type="protein sequence ID" value="MEC0240416.1"/>
    <property type="molecule type" value="Genomic_DNA"/>
</dbReference>
<evidence type="ECO:0000313" key="6">
    <source>
        <dbReference type="EMBL" id="MEC0240416.1"/>
    </source>
</evidence>
<keyword evidence="4 5" id="KW-0472">Membrane</keyword>
<evidence type="ECO:0000256" key="5">
    <source>
        <dbReference type="SAM" id="Phobius"/>
    </source>
</evidence>
<comment type="caution">
    <text evidence="6">The sequence shown here is derived from an EMBL/GenBank/DDBJ whole genome shotgun (WGS) entry which is preliminary data.</text>
</comment>
<name>A0ABU6GQ61_9BACL</name>
<keyword evidence="2 5" id="KW-0812">Transmembrane</keyword>
<proteinExistence type="predicted"/>
<dbReference type="Pfam" id="PF02659">
    <property type="entry name" value="Mntp"/>
    <property type="match status" value="2"/>
</dbReference>
<feature type="transmembrane region" description="Helical" evidence="5">
    <location>
        <begin position="38"/>
        <end position="57"/>
    </location>
</feature>
<keyword evidence="7" id="KW-1185">Reference proteome</keyword>
<organism evidence="6 7">
    <name type="scientific">Paenibacillus dokdonensis</name>
    <dbReference type="NCBI Taxonomy" id="2567944"/>
    <lineage>
        <taxon>Bacteria</taxon>
        <taxon>Bacillati</taxon>
        <taxon>Bacillota</taxon>
        <taxon>Bacilli</taxon>
        <taxon>Bacillales</taxon>
        <taxon>Paenibacillaceae</taxon>
        <taxon>Paenibacillus</taxon>
    </lineage>
</organism>
<evidence type="ECO:0000256" key="3">
    <source>
        <dbReference type="ARBA" id="ARBA00022989"/>
    </source>
</evidence>
<feature type="transmembrane region" description="Helical" evidence="5">
    <location>
        <begin position="131"/>
        <end position="150"/>
    </location>
</feature>
<evidence type="ECO:0000256" key="2">
    <source>
        <dbReference type="ARBA" id="ARBA00022692"/>
    </source>
</evidence>
<protein>
    <submittedName>
        <fullName evidence="6">Sporulation membrane protein YtaF</fullName>
    </submittedName>
</protein>